<organism evidence="2">
    <name type="scientific">marine metagenome</name>
    <dbReference type="NCBI Taxonomy" id="408172"/>
    <lineage>
        <taxon>unclassified sequences</taxon>
        <taxon>metagenomes</taxon>
        <taxon>ecological metagenomes</taxon>
    </lineage>
</organism>
<proteinExistence type="predicted"/>
<reference evidence="2" key="1">
    <citation type="submission" date="2018-05" db="EMBL/GenBank/DDBJ databases">
        <authorList>
            <person name="Lanie J.A."/>
            <person name="Ng W.-L."/>
            <person name="Kazmierczak K.M."/>
            <person name="Andrzejewski T.M."/>
            <person name="Davidsen T.M."/>
            <person name="Wayne K.J."/>
            <person name="Tettelin H."/>
            <person name="Glass J.I."/>
            <person name="Rusch D."/>
            <person name="Podicherti R."/>
            <person name="Tsui H.-C.T."/>
            <person name="Winkler M.E."/>
        </authorList>
    </citation>
    <scope>NUCLEOTIDE SEQUENCE</scope>
</reference>
<sequence>MNKKTIFLIIINWILFMSNIMILSCEEIPSQNNITGIWKGRHLELELTFEFNHDG</sequence>
<feature type="transmembrane region" description="Helical" evidence="1">
    <location>
        <begin position="6"/>
        <end position="25"/>
    </location>
</feature>
<dbReference type="AlphaFoldDB" id="A0A383CUF1"/>
<dbReference type="EMBL" id="UINC01211882">
    <property type="protein sequence ID" value="SVE35967.1"/>
    <property type="molecule type" value="Genomic_DNA"/>
</dbReference>
<keyword evidence="1" id="KW-0472">Membrane</keyword>
<gene>
    <name evidence="2" type="ORF">METZ01_LOCUS488821</name>
</gene>
<accession>A0A383CUF1</accession>
<name>A0A383CUF1_9ZZZZ</name>
<keyword evidence="1" id="KW-0812">Transmembrane</keyword>
<protein>
    <submittedName>
        <fullName evidence="2">Uncharacterized protein</fullName>
    </submittedName>
</protein>
<dbReference type="PROSITE" id="PS51257">
    <property type="entry name" value="PROKAR_LIPOPROTEIN"/>
    <property type="match status" value="1"/>
</dbReference>
<evidence type="ECO:0000313" key="2">
    <source>
        <dbReference type="EMBL" id="SVE35967.1"/>
    </source>
</evidence>
<keyword evidence="1" id="KW-1133">Transmembrane helix</keyword>
<feature type="non-terminal residue" evidence="2">
    <location>
        <position position="55"/>
    </location>
</feature>
<evidence type="ECO:0000256" key="1">
    <source>
        <dbReference type="SAM" id="Phobius"/>
    </source>
</evidence>